<protein>
    <submittedName>
        <fullName evidence="2">Uncharacterized protein</fullName>
    </submittedName>
</protein>
<reference evidence="2 3" key="1">
    <citation type="journal article" date="2019" name="Nat. Ecol. Evol.">
        <title>Megaphylogeny resolves global patterns of mushroom evolution.</title>
        <authorList>
            <person name="Varga T."/>
            <person name="Krizsan K."/>
            <person name="Foldi C."/>
            <person name="Dima B."/>
            <person name="Sanchez-Garcia M."/>
            <person name="Sanchez-Ramirez S."/>
            <person name="Szollosi G.J."/>
            <person name="Szarkandi J.G."/>
            <person name="Papp V."/>
            <person name="Albert L."/>
            <person name="Andreopoulos W."/>
            <person name="Angelini C."/>
            <person name="Antonin V."/>
            <person name="Barry K.W."/>
            <person name="Bougher N.L."/>
            <person name="Buchanan P."/>
            <person name="Buyck B."/>
            <person name="Bense V."/>
            <person name="Catcheside P."/>
            <person name="Chovatia M."/>
            <person name="Cooper J."/>
            <person name="Damon W."/>
            <person name="Desjardin D."/>
            <person name="Finy P."/>
            <person name="Geml J."/>
            <person name="Haridas S."/>
            <person name="Hughes K."/>
            <person name="Justo A."/>
            <person name="Karasinski D."/>
            <person name="Kautmanova I."/>
            <person name="Kiss B."/>
            <person name="Kocsube S."/>
            <person name="Kotiranta H."/>
            <person name="LaButti K.M."/>
            <person name="Lechner B.E."/>
            <person name="Liimatainen K."/>
            <person name="Lipzen A."/>
            <person name="Lukacs Z."/>
            <person name="Mihaltcheva S."/>
            <person name="Morgado L.N."/>
            <person name="Niskanen T."/>
            <person name="Noordeloos M.E."/>
            <person name="Ohm R.A."/>
            <person name="Ortiz-Santana B."/>
            <person name="Ovrebo C."/>
            <person name="Racz N."/>
            <person name="Riley R."/>
            <person name="Savchenko A."/>
            <person name="Shiryaev A."/>
            <person name="Soop K."/>
            <person name="Spirin V."/>
            <person name="Szebenyi C."/>
            <person name="Tomsovsky M."/>
            <person name="Tulloss R.E."/>
            <person name="Uehling J."/>
            <person name="Grigoriev I.V."/>
            <person name="Vagvolgyi C."/>
            <person name="Papp T."/>
            <person name="Martin F.M."/>
            <person name="Miettinen O."/>
            <person name="Hibbett D.S."/>
            <person name="Nagy L.G."/>
        </authorList>
    </citation>
    <scope>NUCLEOTIDE SEQUENCE [LARGE SCALE GENOMIC DNA]</scope>
    <source>
        <strain evidence="2 3">FP101781</strain>
    </source>
</reference>
<sequence>VSRVYLNTIARQISYRSSNIHLNPTIPPTLSFPSSNSTRTRAIPYPNPDLSAPTPIPGPAKANPVPPPVCE</sequence>
<accession>A0A4Y7T487</accession>
<comment type="caution">
    <text evidence="2">The sequence shown here is derived from an EMBL/GenBank/DDBJ whole genome shotgun (WGS) entry which is preliminary data.</text>
</comment>
<dbReference type="EMBL" id="QPFP01000030">
    <property type="protein sequence ID" value="TEB28748.1"/>
    <property type="molecule type" value="Genomic_DNA"/>
</dbReference>
<dbReference type="Proteomes" id="UP000298030">
    <property type="component" value="Unassembled WGS sequence"/>
</dbReference>
<evidence type="ECO:0000256" key="1">
    <source>
        <dbReference type="SAM" id="MobiDB-lite"/>
    </source>
</evidence>
<feature type="non-terminal residue" evidence="2">
    <location>
        <position position="1"/>
    </location>
</feature>
<feature type="compositionally biased region" description="Pro residues" evidence="1">
    <location>
        <begin position="54"/>
        <end position="71"/>
    </location>
</feature>
<feature type="region of interest" description="Disordered" evidence="1">
    <location>
        <begin position="31"/>
        <end position="71"/>
    </location>
</feature>
<proteinExistence type="predicted"/>
<organism evidence="2 3">
    <name type="scientific">Coprinellus micaceus</name>
    <name type="common">Glistening ink-cap mushroom</name>
    <name type="synonym">Coprinus micaceus</name>
    <dbReference type="NCBI Taxonomy" id="71717"/>
    <lineage>
        <taxon>Eukaryota</taxon>
        <taxon>Fungi</taxon>
        <taxon>Dikarya</taxon>
        <taxon>Basidiomycota</taxon>
        <taxon>Agaricomycotina</taxon>
        <taxon>Agaricomycetes</taxon>
        <taxon>Agaricomycetidae</taxon>
        <taxon>Agaricales</taxon>
        <taxon>Agaricineae</taxon>
        <taxon>Psathyrellaceae</taxon>
        <taxon>Coprinellus</taxon>
    </lineage>
</organism>
<gene>
    <name evidence="2" type="ORF">FA13DRAFT_1735271</name>
</gene>
<evidence type="ECO:0000313" key="3">
    <source>
        <dbReference type="Proteomes" id="UP000298030"/>
    </source>
</evidence>
<feature type="compositionally biased region" description="Polar residues" evidence="1">
    <location>
        <begin position="31"/>
        <end position="40"/>
    </location>
</feature>
<evidence type="ECO:0000313" key="2">
    <source>
        <dbReference type="EMBL" id="TEB28748.1"/>
    </source>
</evidence>
<keyword evidence="3" id="KW-1185">Reference proteome</keyword>
<name>A0A4Y7T487_COPMI</name>
<dbReference type="AlphaFoldDB" id="A0A4Y7T487"/>